<feature type="chain" id="PRO_5034092372" description="Major facilitator superfamily (MFS) profile domain-containing protein" evidence="6">
    <location>
        <begin position="19"/>
        <end position="351"/>
    </location>
</feature>
<feature type="transmembrane region" description="Helical" evidence="5">
    <location>
        <begin position="315"/>
        <end position="334"/>
    </location>
</feature>
<keyword evidence="2 5" id="KW-0812">Transmembrane</keyword>
<feature type="transmembrane region" description="Helical" evidence="5">
    <location>
        <begin position="252"/>
        <end position="273"/>
    </location>
</feature>
<evidence type="ECO:0000256" key="6">
    <source>
        <dbReference type="SAM" id="SignalP"/>
    </source>
</evidence>
<feature type="transmembrane region" description="Helical" evidence="5">
    <location>
        <begin position="143"/>
        <end position="162"/>
    </location>
</feature>
<dbReference type="PANTHER" id="PTHR23502:SF23">
    <property type="entry name" value="FLUCONAZOLE RESISTANCE PROTEIN 1"/>
    <property type="match status" value="1"/>
</dbReference>
<dbReference type="PANTHER" id="PTHR23502">
    <property type="entry name" value="MAJOR FACILITATOR SUPERFAMILY"/>
    <property type="match status" value="1"/>
</dbReference>
<dbReference type="Pfam" id="PF07690">
    <property type="entry name" value="MFS_1"/>
    <property type="match status" value="1"/>
</dbReference>
<comment type="caution">
    <text evidence="7">The sequence shown here is derived from an EMBL/GenBank/DDBJ whole genome shotgun (WGS) entry which is preliminary data.</text>
</comment>
<evidence type="ECO:0000256" key="1">
    <source>
        <dbReference type="ARBA" id="ARBA00004141"/>
    </source>
</evidence>
<proteinExistence type="predicted"/>
<gene>
    <name evidence="7" type="ORF">G7Y89_g4921</name>
</gene>
<organism evidence="7 8">
    <name type="scientific">Cudoniella acicularis</name>
    <dbReference type="NCBI Taxonomy" id="354080"/>
    <lineage>
        <taxon>Eukaryota</taxon>
        <taxon>Fungi</taxon>
        <taxon>Dikarya</taxon>
        <taxon>Ascomycota</taxon>
        <taxon>Pezizomycotina</taxon>
        <taxon>Leotiomycetes</taxon>
        <taxon>Helotiales</taxon>
        <taxon>Tricladiaceae</taxon>
        <taxon>Cudoniella</taxon>
    </lineage>
</organism>
<protein>
    <recommendedName>
        <fullName evidence="9">Major facilitator superfamily (MFS) profile domain-containing protein</fullName>
    </recommendedName>
</protein>
<accession>A0A8H4W490</accession>
<evidence type="ECO:0008006" key="9">
    <source>
        <dbReference type="Google" id="ProtNLM"/>
    </source>
</evidence>
<evidence type="ECO:0000256" key="5">
    <source>
        <dbReference type="SAM" id="Phobius"/>
    </source>
</evidence>
<feature type="signal peptide" evidence="6">
    <location>
        <begin position="1"/>
        <end position="18"/>
    </location>
</feature>
<keyword evidence="6" id="KW-0732">Signal</keyword>
<dbReference type="Gene3D" id="1.20.1250.20">
    <property type="entry name" value="MFS general substrate transporter like domains"/>
    <property type="match status" value="1"/>
</dbReference>
<feature type="transmembrane region" description="Helical" evidence="5">
    <location>
        <begin position="66"/>
        <end position="86"/>
    </location>
</feature>
<sequence>MFLTFRLLTGFLGSPSLATGGATISDIHAPSHVAYGICIWGSFGVCGPVFGPIIGGFVAPVKGWQWTIWIMMWLCSFVFILMFFFLPETSAENILYKRAKRLRKSTGDKRLRSQFEIDTKHYTTRDQLVVLGRAFTLTFKEPIVFFMDLYTALLYGVLFLWFESFPLVFGDIYHFNPGEQGLAFLGIFMGGVIPIPLFLIWVKYNIVPQFTKPDFKPEMVLPPTFLGSAALPICLFWYGWSARESVHWVMPIIGSSFFTVGIVTLFNSVLNYLGIAYPQYAASIFAGNALFRASFGAVFPLFARQLFHTLGIGPGNSLLGGIAVCFMPLLYIFYKYGEKIRHMSKNARHDI</sequence>
<dbReference type="InterPro" id="IPR036259">
    <property type="entry name" value="MFS_trans_sf"/>
</dbReference>
<dbReference type="Proteomes" id="UP000566819">
    <property type="component" value="Unassembled WGS sequence"/>
</dbReference>
<feature type="transmembrane region" description="Helical" evidence="5">
    <location>
        <begin position="182"/>
        <end position="202"/>
    </location>
</feature>
<dbReference type="InterPro" id="IPR011701">
    <property type="entry name" value="MFS"/>
</dbReference>
<comment type="subcellular location">
    <subcellularLocation>
        <location evidence="1">Membrane</location>
        <topology evidence="1">Multi-pass membrane protein</topology>
    </subcellularLocation>
</comment>
<dbReference type="OrthoDB" id="3357846at2759"/>
<dbReference type="GO" id="GO:0005886">
    <property type="term" value="C:plasma membrane"/>
    <property type="evidence" value="ECO:0007669"/>
    <property type="project" value="TreeGrafter"/>
</dbReference>
<dbReference type="GO" id="GO:0015244">
    <property type="term" value="F:fluconazole transmembrane transporter activity"/>
    <property type="evidence" value="ECO:0007669"/>
    <property type="project" value="TreeGrafter"/>
</dbReference>
<dbReference type="GO" id="GO:1990961">
    <property type="term" value="P:xenobiotic detoxification by transmembrane export across the plasma membrane"/>
    <property type="evidence" value="ECO:0007669"/>
    <property type="project" value="TreeGrafter"/>
</dbReference>
<keyword evidence="4 5" id="KW-0472">Membrane</keyword>
<name>A0A8H4W490_9HELO</name>
<feature type="transmembrane region" description="Helical" evidence="5">
    <location>
        <begin position="223"/>
        <end position="240"/>
    </location>
</feature>
<evidence type="ECO:0000256" key="3">
    <source>
        <dbReference type="ARBA" id="ARBA00022989"/>
    </source>
</evidence>
<dbReference type="AlphaFoldDB" id="A0A8H4W490"/>
<reference evidence="7 8" key="1">
    <citation type="submission" date="2020-03" db="EMBL/GenBank/DDBJ databases">
        <title>Draft Genome Sequence of Cudoniella acicularis.</title>
        <authorList>
            <person name="Buettner E."/>
            <person name="Kellner H."/>
        </authorList>
    </citation>
    <scope>NUCLEOTIDE SEQUENCE [LARGE SCALE GENOMIC DNA]</scope>
    <source>
        <strain evidence="7 8">DSM 108380</strain>
    </source>
</reference>
<evidence type="ECO:0000313" key="8">
    <source>
        <dbReference type="Proteomes" id="UP000566819"/>
    </source>
</evidence>
<keyword evidence="8" id="KW-1185">Reference proteome</keyword>
<evidence type="ECO:0000256" key="4">
    <source>
        <dbReference type="ARBA" id="ARBA00023136"/>
    </source>
</evidence>
<evidence type="ECO:0000256" key="2">
    <source>
        <dbReference type="ARBA" id="ARBA00022692"/>
    </source>
</evidence>
<dbReference type="EMBL" id="JAAMPI010000280">
    <property type="protein sequence ID" value="KAF4633192.1"/>
    <property type="molecule type" value="Genomic_DNA"/>
</dbReference>
<keyword evidence="3 5" id="KW-1133">Transmembrane helix</keyword>
<dbReference type="SUPFAM" id="SSF103473">
    <property type="entry name" value="MFS general substrate transporter"/>
    <property type="match status" value="1"/>
</dbReference>
<feature type="transmembrane region" description="Helical" evidence="5">
    <location>
        <begin position="280"/>
        <end position="303"/>
    </location>
</feature>
<evidence type="ECO:0000313" key="7">
    <source>
        <dbReference type="EMBL" id="KAF4633192.1"/>
    </source>
</evidence>